<feature type="domain" description="B box-type" evidence="7">
    <location>
        <begin position="90"/>
        <end position="131"/>
    </location>
</feature>
<sequence length="440" mass="49982">MAAESTALQELRADLTCPVCLDLFRDPVLLDCGHHFCRRCVRRCWDATPGDERAACPRCRAPCRAREPRPDSLLGDVAETVRRATAGPRDPAGLCAEHREELKLFCEDDQAAVCLVCGLSRQHKAHDVVPVNEAHEKYKVPRVRSRRRSQERADVLERQVSTDFQRLHDFLSAEEKEVKEHLRRVKEEKLEQLNGSLTHITQQMSRLESSAQDIHAKLDQEERPELLTVRQAERHSVLFDSFLVVEPVTLDPTTAYPCLHVSPCGRSVRVGSIQPCLPNNPERFTLYNIVLGSQPFSQGRHYWEVEVAGKTAWGLGIAAASVNRKEEISLCPEDGFWTMVLRNGSEYEACTSAEECPLTLTRQPGRVGVYLDYDRGQVSFYNAEDMSHIFSFSDACFEGQVYPYFNPWPIINGRNREPLIIRSFTRADGFNGITNAYKMF</sequence>
<dbReference type="SUPFAM" id="SSF57850">
    <property type="entry name" value="RING/U-box"/>
    <property type="match status" value="1"/>
</dbReference>
<dbReference type="PROSITE" id="PS50188">
    <property type="entry name" value="B302_SPRY"/>
    <property type="match status" value="1"/>
</dbReference>
<accession>A0AAY4E0Q5</accession>
<feature type="coiled-coil region" evidence="5">
    <location>
        <begin position="168"/>
        <end position="210"/>
    </location>
</feature>
<dbReference type="Ensembl" id="ENSDCDT00010061376.1">
    <property type="protein sequence ID" value="ENSDCDP00010050934.1"/>
    <property type="gene ID" value="ENSDCDG00010030092.1"/>
</dbReference>
<dbReference type="InterPro" id="IPR001870">
    <property type="entry name" value="B30.2/SPRY"/>
</dbReference>
<name>A0AAY4E0Q5_9TELE</name>
<dbReference type="InterPro" id="IPR043136">
    <property type="entry name" value="B30.2/SPRY_sf"/>
</dbReference>
<reference evidence="9 10" key="1">
    <citation type="submission" date="2020-06" db="EMBL/GenBank/DDBJ databases">
        <authorList>
            <consortium name="Wellcome Sanger Institute Data Sharing"/>
        </authorList>
    </citation>
    <scope>NUCLEOTIDE SEQUENCE [LARGE SCALE GENOMIC DNA]</scope>
</reference>
<dbReference type="Gene3D" id="2.60.120.920">
    <property type="match status" value="1"/>
</dbReference>
<keyword evidence="3" id="KW-0862">Zinc</keyword>
<evidence type="ECO:0000259" key="6">
    <source>
        <dbReference type="PROSITE" id="PS50089"/>
    </source>
</evidence>
<dbReference type="Gene3D" id="3.30.40.10">
    <property type="entry name" value="Zinc/RING finger domain, C3HC4 (zinc finger)"/>
    <property type="match status" value="1"/>
</dbReference>
<evidence type="ECO:0000256" key="5">
    <source>
        <dbReference type="SAM" id="Coils"/>
    </source>
</evidence>
<dbReference type="CDD" id="cd13733">
    <property type="entry name" value="SPRY_PRY_C-I_1"/>
    <property type="match status" value="1"/>
</dbReference>
<evidence type="ECO:0000259" key="7">
    <source>
        <dbReference type="PROSITE" id="PS50119"/>
    </source>
</evidence>
<dbReference type="Gene3D" id="3.30.160.60">
    <property type="entry name" value="Classic Zinc Finger"/>
    <property type="match status" value="1"/>
</dbReference>
<dbReference type="PROSITE" id="PS50119">
    <property type="entry name" value="ZF_BBOX"/>
    <property type="match status" value="1"/>
</dbReference>
<dbReference type="InterPro" id="IPR001841">
    <property type="entry name" value="Znf_RING"/>
</dbReference>
<dbReference type="SUPFAM" id="SSF57845">
    <property type="entry name" value="B-box zinc-binding domain"/>
    <property type="match status" value="1"/>
</dbReference>
<dbReference type="FunFam" id="2.60.120.920:FF:000004">
    <property type="entry name" value="Butyrophilin subfamily 1 member A1"/>
    <property type="match status" value="1"/>
</dbReference>
<dbReference type="PROSITE" id="PS00518">
    <property type="entry name" value="ZF_RING_1"/>
    <property type="match status" value="1"/>
</dbReference>
<dbReference type="GeneTree" id="ENSGT00940000164374"/>
<dbReference type="InterPro" id="IPR006574">
    <property type="entry name" value="PRY"/>
</dbReference>
<evidence type="ECO:0000313" key="10">
    <source>
        <dbReference type="Proteomes" id="UP000694580"/>
    </source>
</evidence>
<dbReference type="InterPro" id="IPR003879">
    <property type="entry name" value="Butyrophylin_SPRY"/>
</dbReference>
<dbReference type="SMART" id="SM00184">
    <property type="entry name" value="RING"/>
    <property type="match status" value="1"/>
</dbReference>
<evidence type="ECO:0000313" key="9">
    <source>
        <dbReference type="Ensembl" id="ENSDCDP00010050934.1"/>
    </source>
</evidence>
<dbReference type="PROSITE" id="PS50089">
    <property type="entry name" value="ZF_RING_2"/>
    <property type="match status" value="1"/>
</dbReference>
<evidence type="ECO:0000259" key="8">
    <source>
        <dbReference type="PROSITE" id="PS50188"/>
    </source>
</evidence>
<dbReference type="InterPro" id="IPR013320">
    <property type="entry name" value="ConA-like_dom_sf"/>
</dbReference>
<protein>
    <submittedName>
        <fullName evidence="9">Uncharacterized protein</fullName>
    </submittedName>
</protein>
<dbReference type="InterPro" id="IPR050143">
    <property type="entry name" value="TRIM/RBCC"/>
</dbReference>
<evidence type="ECO:0000256" key="1">
    <source>
        <dbReference type="ARBA" id="ARBA00022723"/>
    </source>
</evidence>
<reference evidence="9" key="3">
    <citation type="submission" date="2025-09" db="UniProtKB">
        <authorList>
            <consortium name="Ensembl"/>
        </authorList>
    </citation>
    <scope>IDENTIFICATION</scope>
</reference>
<keyword evidence="10" id="KW-1185">Reference proteome</keyword>
<dbReference type="SUPFAM" id="SSF49899">
    <property type="entry name" value="Concanavalin A-like lectins/glucanases"/>
    <property type="match status" value="1"/>
</dbReference>
<dbReference type="PRINTS" id="PR01407">
    <property type="entry name" value="BUTYPHLNCDUF"/>
</dbReference>
<dbReference type="PANTHER" id="PTHR24103">
    <property type="entry name" value="E3 UBIQUITIN-PROTEIN LIGASE TRIM"/>
    <property type="match status" value="1"/>
</dbReference>
<dbReference type="InterPro" id="IPR003877">
    <property type="entry name" value="SPRY_dom"/>
</dbReference>
<feature type="domain" description="RING-type" evidence="6">
    <location>
        <begin position="17"/>
        <end position="60"/>
    </location>
</feature>
<keyword evidence="2 4" id="KW-0863">Zinc-finger</keyword>
<dbReference type="SMART" id="SM00336">
    <property type="entry name" value="BBOX"/>
    <property type="match status" value="1"/>
</dbReference>
<dbReference type="CDD" id="cd16594">
    <property type="entry name" value="RING-HC_TRIM7-like_C-IV"/>
    <property type="match status" value="1"/>
</dbReference>
<dbReference type="Pfam" id="PF00622">
    <property type="entry name" value="SPRY"/>
    <property type="match status" value="1"/>
</dbReference>
<evidence type="ECO:0000256" key="2">
    <source>
        <dbReference type="ARBA" id="ARBA00022771"/>
    </source>
</evidence>
<dbReference type="AlphaFoldDB" id="A0AAY4E0Q5"/>
<dbReference type="Pfam" id="PF13765">
    <property type="entry name" value="PRY"/>
    <property type="match status" value="1"/>
</dbReference>
<proteinExistence type="predicted"/>
<reference evidence="9" key="2">
    <citation type="submission" date="2025-08" db="UniProtKB">
        <authorList>
            <consortium name="Ensembl"/>
        </authorList>
    </citation>
    <scope>IDENTIFICATION</scope>
</reference>
<dbReference type="SMART" id="SM00589">
    <property type="entry name" value="PRY"/>
    <property type="match status" value="1"/>
</dbReference>
<dbReference type="InterPro" id="IPR013083">
    <property type="entry name" value="Znf_RING/FYVE/PHD"/>
</dbReference>
<dbReference type="SMART" id="SM00449">
    <property type="entry name" value="SPRY"/>
    <property type="match status" value="1"/>
</dbReference>
<dbReference type="Pfam" id="PF15227">
    <property type="entry name" value="zf-C3HC4_4"/>
    <property type="match status" value="1"/>
</dbReference>
<evidence type="ECO:0000256" key="3">
    <source>
        <dbReference type="ARBA" id="ARBA00022833"/>
    </source>
</evidence>
<evidence type="ECO:0000256" key="4">
    <source>
        <dbReference type="PROSITE-ProRule" id="PRU00024"/>
    </source>
</evidence>
<dbReference type="GO" id="GO:0008270">
    <property type="term" value="F:zinc ion binding"/>
    <property type="evidence" value="ECO:0007669"/>
    <property type="project" value="UniProtKB-KW"/>
</dbReference>
<feature type="domain" description="B30.2/SPRY" evidence="8">
    <location>
        <begin position="228"/>
        <end position="419"/>
    </location>
</feature>
<keyword evidence="1" id="KW-0479">Metal-binding</keyword>
<dbReference type="InterPro" id="IPR017907">
    <property type="entry name" value="Znf_RING_CS"/>
</dbReference>
<keyword evidence="5" id="KW-0175">Coiled coil</keyword>
<dbReference type="Proteomes" id="UP000694580">
    <property type="component" value="Chromosome 18"/>
</dbReference>
<organism evidence="9 10">
    <name type="scientific">Denticeps clupeoides</name>
    <name type="common">denticle herring</name>
    <dbReference type="NCBI Taxonomy" id="299321"/>
    <lineage>
        <taxon>Eukaryota</taxon>
        <taxon>Metazoa</taxon>
        <taxon>Chordata</taxon>
        <taxon>Craniata</taxon>
        <taxon>Vertebrata</taxon>
        <taxon>Euteleostomi</taxon>
        <taxon>Actinopterygii</taxon>
        <taxon>Neopterygii</taxon>
        <taxon>Teleostei</taxon>
        <taxon>Clupei</taxon>
        <taxon>Clupeiformes</taxon>
        <taxon>Denticipitoidei</taxon>
        <taxon>Denticipitidae</taxon>
        <taxon>Denticeps</taxon>
    </lineage>
</organism>
<dbReference type="Pfam" id="PF00643">
    <property type="entry name" value="zf-B_box"/>
    <property type="match status" value="1"/>
</dbReference>
<dbReference type="InterPro" id="IPR000315">
    <property type="entry name" value="Znf_B-box"/>
</dbReference>